<dbReference type="PANTHER" id="PTHR34512:SF30">
    <property type="entry name" value="OUTER MEMBRANE PROTEIN ASSEMBLY FACTOR BAMB"/>
    <property type="match status" value="1"/>
</dbReference>
<proteinExistence type="predicted"/>
<organism evidence="2 3">
    <name type="scientific">Thalassoglobus neptunius</name>
    <dbReference type="NCBI Taxonomy" id="1938619"/>
    <lineage>
        <taxon>Bacteria</taxon>
        <taxon>Pseudomonadati</taxon>
        <taxon>Planctomycetota</taxon>
        <taxon>Planctomycetia</taxon>
        <taxon>Planctomycetales</taxon>
        <taxon>Planctomycetaceae</taxon>
        <taxon>Thalassoglobus</taxon>
    </lineage>
</organism>
<dbReference type="InterPro" id="IPR002372">
    <property type="entry name" value="PQQ_rpt_dom"/>
</dbReference>
<sequence>MILSLSLTCFSITAWGADVTQFRGSNGDGIVHEENVPSTFSETEKLMWKIDLPGKGWSSPVVADGKIWLTTAVEVVPDEDEREKLLLASGDQPKQFSQKQIAKNLELKVIQIDSESGQVEKVKDLFTIDRPDSIHKTNSYASPTPFIDGDFLYCHFGTYGTVCLNRHDLSTVWQRTIPVVHSVGPGSSPFICKDLIVLICDGINRQFVIALDKKSGETAWEVDRPKMDASDGEQKKSYNTPVFVTDSQGREQLICMSSQWIVSYVPETGEEIWRVRHGKGFSVVPRPVVQNDIIFISTGFMKAELWAIKIDGSGDVTDSHVVWKESRNIPTKPSPIVVNENIFVVNDTGIATCFDSETGETIWRERIGGNFSASPVLVDQKLFLASQEGVVTILDSKNDFNVIAENQLSGQIMASPIVFEDSLVIRTDSSLYRFRENEKSPASGRVSRVDRP</sequence>
<feature type="domain" description="Pyrrolo-quinoline quinone repeat" evidence="1">
    <location>
        <begin position="259"/>
        <end position="398"/>
    </location>
</feature>
<dbReference type="Gene3D" id="2.130.10.10">
    <property type="entry name" value="YVTN repeat-like/Quinoprotein amine dehydrogenase"/>
    <property type="match status" value="1"/>
</dbReference>
<dbReference type="Pfam" id="PF13360">
    <property type="entry name" value="PQQ_2"/>
    <property type="match status" value="2"/>
</dbReference>
<dbReference type="OrthoDB" id="244732at2"/>
<accession>A0A5C5WZJ7</accession>
<dbReference type="Proteomes" id="UP000317243">
    <property type="component" value="Unassembled WGS sequence"/>
</dbReference>
<dbReference type="InterPro" id="IPR015943">
    <property type="entry name" value="WD40/YVTN_repeat-like_dom_sf"/>
</dbReference>
<name>A0A5C5WZJ7_9PLAN</name>
<dbReference type="InterPro" id="IPR011047">
    <property type="entry name" value="Quinoprotein_ADH-like_sf"/>
</dbReference>
<dbReference type="PANTHER" id="PTHR34512">
    <property type="entry name" value="CELL SURFACE PROTEIN"/>
    <property type="match status" value="1"/>
</dbReference>
<dbReference type="EMBL" id="SIHI01000005">
    <property type="protein sequence ID" value="TWT55313.1"/>
    <property type="molecule type" value="Genomic_DNA"/>
</dbReference>
<protein>
    <submittedName>
        <fullName evidence="2">Outer membrane biogenesis protein BamB</fullName>
    </submittedName>
</protein>
<keyword evidence="3" id="KW-1185">Reference proteome</keyword>
<comment type="caution">
    <text evidence="2">The sequence shown here is derived from an EMBL/GenBank/DDBJ whole genome shotgun (WGS) entry which is preliminary data.</text>
</comment>
<feature type="domain" description="Pyrrolo-quinoline quinone repeat" evidence="1">
    <location>
        <begin position="42"/>
        <end position="221"/>
    </location>
</feature>
<reference evidence="2 3" key="1">
    <citation type="submission" date="2019-02" db="EMBL/GenBank/DDBJ databases">
        <title>Deep-cultivation of Planctomycetes and their phenomic and genomic characterization uncovers novel biology.</title>
        <authorList>
            <person name="Wiegand S."/>
            <person name="Jogler M."/>
            <person name="Boedeker C."/>
            <person name="Pinto D."/>
            <person name="Vollmers J."/>
            <person name="Rivas-Marin E."/>
            <person name="Kohn T."/>
            <person name="Peeters S.H."/>
            <person name="Heuer A."/>
            <person name="Rast P."/>
            <person name="Oberbeckmann S."/>
            <person name="Bunk B."/>
            <person name="Jeske O."/>
            <person name="Meyerdierks A."/>
            <person name="Storesund J.E."/>
            <person name="Kallscheuer N."/>
            <person name="Luecker S."/>
            <person name="Lage O.M."/>
            <person name="Pohl T."/>
            <person name="Merkel B.J."/>
            <person name="Hornburger P."/>
            <person name="Mueller R.-W."/>
            <person name="Bruemmer F."/>
            <person name="Labrenz M."/>
            <person name="Spormann A.M."/>
            <person name="Op Den Camp H."/>
            <person name="Overmann J."/>
            <person name="Amann R."/>
            <person name="Jetten M.S.M."/>
            <person name="Mascher T."/>
            <person name="Medema M.H."/>
            <person name="Devos D.P."/>
            <person name="Kaster A.-K."/>
            <person name="Ovreas L."/>
            <person name="Rohde M."/>
            <person name="Galperin M.Y."/>
            <person name="Jogler C."/>
        </authorList>
    </citation>
    <scope>NUCLEOTIDE SEQUENCE [LARGE SCALE GENOMIC DNA]</scope>
    <source>
        <strain evidence="2 3">KOR42</strain>
    </source>
</reference>
<dbReference type="AlphaFoldDB" id="A0A5C5WZJ7"/>
<evidence type="ECO:0000259" key="1">
    <source>
        <dbReference type="Pfam" id="PF13360"/>
    </source>
</evidence>
<evidence type="ECO:0000313" key="3">
    <source>
        <dbReference type="Proteomes" id="UP000317243"/>
    </source>
</evidence>
<evidence type="ECO:0000313" key="2">
    <source>
        <dbReference type="EMBL" id="TWT55313.1"/>
    </source>
</evidence>
<gene>
    <name evidence="2" type="ORF">KOR42_29410</name>
</gene>
<dbReference type="SUPFAM" id="SSF50998">
    <property type="entry name" value="Quinoprotein alcohol dehydrogenase-like"/>
    <property type="match status" value="1"/>
</dbReference>